<proteinExistence type="predicted"/>
<keyword evidence="3" id="KW-1185">Reference proteome</keyword>
<dbReference type="GO" id="GO:0016746">
    <property type="term" value="F:acyltransferase activity"/>
    <property type="evidence" value="ECO:0007669"/>
    <property type="project" value="UniProtKB-KW"/>
</dbReference>
<keyword evidence="2" id="KW-0808">Transferase</keyword>
<accession>A0ABV3Z4K2</accession>
<dbReference type="InterPro" id="IPR031165">
    <property type="entry name" value="GNAT_YJDJ"/>
</dbReference>
<dbReference type="SUPFAM" id="SSF55729">
    <property type="entry name" value="Acyl-CoA N-acyltransferases (Nat)"/>
    <property type="match status" value="1"/>
</dbReference>
<dbReference type="Proteomes" id="UP001560685">
    <property type="component" value="Unassembled WGS sequence"/>
</dbReference>
<gene>
    <name evidence="2" type="ORF">ABFZ84_07885</name>
</gene>
<comment type="caution">
    <text evidence="2">The sequence shown here is derived from an EMBL/GenBank/DDBJ whole genome shotgun (WGS) entry which is preliminary data.</text>
</comment>
<organism evidence="2 3">
    <name type="scientific">Hyphococcus lacteus</name>
    <dbReference type="NCBI Taxonomy" id="3143536"/>
    <lineage>
        <taxon>Bacteria</taxon>
        <taxon>Pseudomonadati</taxon>
        <taxon>Pseudomonadota</taxon>
        <taxon>Alphaproteobacteria</taxon>
        <taxon>Parvularculales</taxon>
        <taxon>Parvularculaceae</taxon>
        <taxon>Hyphococcus</taxon>
    </lineage>
</organism>
<dbReference type="InterPro" id="IPR045057">
    <property type="entry name" value="Gcn5-rel_NAT"/>
</dbReference>
<dbReference type="Pfam" id="PF14542">
    <property type="entry name" value="Acetyltransf_CG"/>
    <property type="match status" value="1"/>
</dbReference>
<dbReference type="EMBL" id="JBEHZE010000001">
    <property type="protein sequence ID" value="MEX6633468.1"/>
    <property type="molecule type" value="Genomic_DNA"/>
</dbReference>
<dbReference type="EC" id="2.3.1.-" evidence="2"/>
<keyword evidence="2" id="KW-0012">Acyltransferase</keyword>
<sequence>MSEHLDIKHEEHDRGGRYFVTVKGGTAELTYDKVRKNIINVHHTFVPPEARGGTIAQKLVEKTVEDALLHDTTIIPQCPYVDKLFQRRPDLDKARAI</sequence>
<dbReference type="PROSITE" id="PS51729">
    <property type="entry name" value="GNAT_YJDJ"/>
    <property type="match status" value="1"/>
</dbReference>
<dbReference type="PANTHER" id="PTHR31435:SF9">
    <property type="entry name" value="PROTEIN NATD1"/>
    <property type="match status" value="1"/>
</dbReference>
<evidence type="ECO:0000313" key="2">
    <source>
        <dbReference type="EMBL" id="MEX6633468.1"/>
    </source>
</evidence>
<dbReference type="InterPro" id="IPR016181">
    <property type="entry name" value="Acyl_CoA_acyltransferase"/>
</dbReference>
<evidence type="ECO:0000259" key="1">
    <source>
        <dbReference type="PROSITE" id="PS51729"/>
    </source>
</evidence>
<evidence type="ECO:0000313" key="3">
    <source>
        <dbReference type="Proteomes" id="UP001560685"/>
    </source>
</evidence>
<protein>
    <submittedName>
        <fullName evidence="2">GNAT family N-acetyltransferase</fullName>
        <ecNumber evidence="2">2.3.1.-</ecNumber>
    </submittedName>
</protein>
<dbReference type="Gene3D" id="3.40.630.30">
    <property type="match status" value="1"/>
</dbReference>
<reference evidence="2 3" key="1">
    <citation type="submission" date="2024-05" db="EMBL/GenBank/DDBJ databases">
        <title>Three bacterial strains, DH-69, EH-24, and ECK-19 isolated from coastal sediments.</title>
        <authorList>
            <person name="Ye Y.-Q."/>
            <person name="Du Z.-J."/>
        </authorList>
    </citation>
    <scope>NUCLEOTIDE SEQUENCE [LARGE SCALE GENOMIC DNA]</scope>
    <source>
        <strain evidence="2 3">ECK-19</strain>
    </source>
</reference>
<dbReference type="RefSeq" id="WP_369313430.1">
    <property type="nucleotide sequence ID" value="NZ_JBEHZE010000001.1"/>
</dbReference>
<name>A0ABV3Z4K2_9PROT</name>
<feature type="domain" description="N-acetyltransferase" evidence="1">
    <location>
        <begin position="10"/>
        <end position="96"/>
    </location>
</feature>
<dbReference type="PANTHER" id="PTHR31435">
    <property type="entry name" value="PROTEIN NATD1"/>
    <property type="match status" value="1"/>
</dbReference>